<keyword evidence="8 12" id="KW-0131">Cell cycle</keyword>
<dbReference type="GO" id="GO:0019277">
    <property type="term" value="P:UDP-N-acetylgalactosamine biosynthetic process"/>
    <property type="evidence" value="ECO:0007669"/>
    <property type="project" value="InterPro"/>
</dbReference>
<evidence type="ECO:0000256" key="8">
    <source>
        <dbReference type="ARBA" id="ARBA00023306"/>
    </source>
</evidence>
<evidence type="ECO:0000256" key="12">
    <source>
        <dbReference type="HAMAP-Rule" id="MF_00111"/>
    </source>
</evidence>
<feature type="binding site" evidence="12">
    <location>
        <position position="93"/>
    </location>
    <ligand>
        <name>UDP-N-acetyl-alpha-D-glucosamine</name>
        <dbReference type="ChEBI" id="CHEBI:57705"/>
    </ligand>
</feature>
<keyword evidence="12" id="KW-0670">Pyruvate</keyword>
<gene>
    <name evidence="12" type="primary">murA</name>
    <name evidence="14" type="ORF">UW79_C0006G0027</name>
</gene>
<feature type="binding site" evidence="12">
    <location>
        <begin position="22"/>
        <end position="23"/>
    </location>
    <ligand>
        <name>phosphoenolpyruvate</name>
        <dbReference type="ChEBI" id="CHEBI:58702"/>
    </ligand>
</feature>
<comment type="similarity">
    <text evidence="10 12">Belongs to the EPSP synthase family. MurA subfamily.</text>
</comment>
<dbReference type="InterPro" id="IPR036968">
    <property type="entry name" value="Enolpyruvate_Tfrase_sf"/>
</dbReference>
<feature type="binding site" evidence="12">
    <location>
        <position position="305"/>
    </location>
    <ligand>
        <name>UDP-N-acetyl-alpha-D-glucosamine</name>
        <dbReference type="ChEBI" id="CHEBI:57705"/>
    </ligand>
</feature>
<dbReference type="AlphaFoldDB" id="A0A0G1NE18"/>
<comment type="catalytic activity">
    <reaction evidence="11 12">
        <text>phosphoenolpyruvate + UDP-N-acetyl-alpha-D-glucosamine = UDP-N-acetyl-3-O-(1-carboxyvinyl)-alpha-D-glucosamine + phosphate</text>
        <dbReference type="Rhea" id="RHEA:18681"/>
        <dbReference type="ChEBI" id="CHEBI:43474"/>
        <dbReference type="ChEBI" id="CHEBI:57705"/>
        <dbReference type="ChEBI" id="CHEBI:58702"/>
        <dbReference type="ChEBI" id="CHEBI:68483"/>
        <dbReference type="EC" id="2.5.1.7"/>
    </reaction>
</comment>
<dbReference type="NCBIfam" id="NF006873">
    <property type="entry name" value="PRK09369.1"/>
    <property type="match status" value="1"/>
</dbReference>
<dbReference type="GO" id="GO:0008360">
    <property type="term" value="P:regulation of cell shape"/>
    <property type="evidence" value="ECO:0007669"/>
    <property type="project" value="UniProtKB-KW"/>
</dbReference>
<dbReference type="PANTHER" id="PTHR43783:SF1">
    <property type="entry name" value="UDP-N-ACETYLGLUCOSAMINE 1-CARBOXYVINYLTRANSFERASE"/>
    <property type="match status" value="1"/>
</dbReference>
<comment type="subcellular location">
    <subcellularLocation>
        <location evidence="1 12">Cytoplasm</location>
    </subcellularLocation>
</comment>
<dbReference type="Gene3D" id="3.65.10.10">
    <property type="entry name" value="Enolpyruvate transferase domain"/>
    <property type="match status" value="2"/>
</dbReference>
<dbReference type="GO" id="GO:0051301">
    <property type="term" value="P:cell division"/>
    <property type="evidence" value="ECO:0007669"/>
    <property type="project" value="UniProtKB-KW"/>
</dbReference>
<accession>A0A0G1NE18</accession>
<dbReference type="Pfam" id="PF00275">
    <property type="entry name" value="EPSP_synthase"/>
    <property type="match status" value="1"/>
</dbReference>
<evidence type="ECO:0000256" key="6">
    <source>
        <dbReference type="ARBA" id="ARBA00022960"/>
    </source>
</evidence>
<keyword evidence="3 12" id="KW-0963">Cytoplasm</keyword>
<dbReference type="Proteomes" id="UP000034032">
    <property type="component" value="Unassembled WGS sequence"/>
</dbReference>
<evidence type="ECO:0000256" key="5">
    <source>
        <dbReference type="ARBA" id="ARBA00022679"/>
    </source>
</evidence>
<dbReference type="InterPro" id="IPR050068">
    <property type="entry name" value="MurA_subfamily"/>
</dbReference>
<feature type="domain" description="Enolpyruvate transferase" evidence="13">
    <location>
        <begin position="7"/>
        <end position="407"/>
    </location>
</feature>
<evidence type="ECO:0000259" key="13">
    <source>
        <dbReference type="Pfam" id="PF00275"/>
    </source>
</evidence>
<dbReference type="InterPro" id="IPR001986">
    <property type="entry name" value="Enolpyruvate_Tfrase_dom"/>
</dbReference>
<dbReference type="HAMAP" id="MF_00111">
    <property type="entry name" value="MurA"/>
    <property type="match status" value="1"/>
</dbReference>
<dbReference type="EMBL" id="LCJR01000006">
    <property type="protein sequence ID" value="KKT82449.1"/>
    <property type="molecule type" value="Genomic_DNA"/>
</dbReference>
<dbReference type="EC" id="2.5.1.7" evidence="12"/>
<dbReference type="PANTHER" id="PTHR43783">
    <property type="entry name" value="UDP-N-ACETYLGLUCOSAMINE 1-CARBOXYVINYLTRANSFERASE"/>
    <property type="match status" value="1"/>
</dbReference>
<evidence type="ECO:0000256" key="3">
    <source>
        <dbReference type="ARBA" id="ARBA00022490"/>
    </source>
</evidence>
<feature type="modified residue" description="2-(S-cysteinyl)pyruvic acid O-phosphothioketal" evidence="12">
    <location>
        <position position="117"/>
    </location>
</feature>
<feature type="binding site" evidence="12">
    <location>
        <position position="327"/>
    </location>
    <ligand>
        <name>UDP-N-acetyl-alpha-D-glucosamine</name>
        <dbReference type="ChEBI" id="CHEBI:57705"/>
    </ligand>
</feature>
<keyword evidence="9 12" id="KW-0961">Cell wall biogenesis/degradation</keyword>
<keyword evidence="6 12" id="KW-0133">Cell shape</keyword>
<organism evidence="14 15">
    <name type="scientific">Candidatus Yanofskybacteria bacterium GW2011_GWA2_44_9</name>
    <dbReference type="NCBI Taxonomy" id="1619025"/>
    <lineage>
        <taxon>Bacteria</taxon>
        <taxon>Candidatus Yanofskyibacteriota</taxon>
    </lineage>
</organism>
<evidence type="ECO:0000256" key="4">
    <source>
        <dbReference type="ARBA" id="ARBA00022618"/>
    </source>
</evidence>
<evidence type="ECO:0000313" key="14">
    <source>
        <dbReference type="EMBL" id="KKT82449.1"/>
    </source>
</evidence>
<sequence>MAQFVINGGKKLKGEIRVSGAKNAALKAFAAALLTKEPVLIKNVPEVEDVSRMAELIKTLGPKVEHIRRGEYRVTADKLNSSEIEPEIGKKLRASIVLTAPILIRTGKVVFPHPGGCVIGERPIDVFIDGFKALGANVSQENGLYNITARKLKGAKIVFHNVSVTGTETMMMSAVTAEGVTTLKNCACEPEIESLAQFLNSCGADIKGAGTHTIIVSGVKSLGGGTYRTIPDRIEAGSFAMLAAASGSNIKVKNCRPDHLDSLLGLFQKMGVKVKVGTDSIEVAAGKKIGAVGVKTREYPGFPTDLQAPLSVLLTQAEGQALVHETIYEGRLSWTEELKRMGANILNLDPHRIEIRGPTELRGREIESPDLRAGMAYVIAALCAKGTSVINNIYQIDRGYEKIEERLKKLGADIRRV</sequence>
<evidence type="ECO:0000256" key="11">
    <source>
        <dbReference type="ARBA" id="ARBA00047527"/>
    </source>
</evidence>
<feature type="active site" description="Proton donor" evidence="12">
    <location>
        <position position="117"/>
    </location>
</feature>
<proteinExistence type="inferred from homology"/>
<keyword evidence="7 12" id="KW-0573">Peptidoglycan synthesis</keyword>
<dbReference type="GO" id="GO:0005737">
    <property type="term" value="C:cytoplasm"/>
    <property type="evidence" value="ECO:0007669"/>
    <property type="project" value="UniProtKB-SubCell"/>
</dbReference>
<dbReference type="GO" id="GO:0008760">
    <property type="term" value="F:UDP-N-acetylglucosamine 1-carboxyvinyltransferase activity"/>
    <property type="evidence" value="ECO:0007669"/>
    <property type="project" value="UniProtKB-UniRule"/>
</dbReference>
<evidence type="ECO:0000256" key="9">
    <source>
        <dbReference type="ARBA" id="ARBA00023316"/>
    </source>
</evidence>
<protein>
    <recommendedName>
        <fullName evidence="12">UDP-N-acetylglucosamine 1-carboxyvinyltransferase</fullName>
        <ecNumber evidence="12">2.5.1.7</ecNumber>
    </recommendedName>
    <alternativeName>
        <fullName evidence="12">Enoylpyruvate transferase</fullName>
    </alternativeName>
    <alternativeName>
        <fullName evidence="12">UDP-N-acetylglucosamine enolpyruvyl transferase</fullName>
        <shortName evidence="12">EPT</shortName>
    </alternativeName>
</protein>
<comment type="pathway">
    <text evidence="2 12">Cell wall biogenesis; peptidoglycan biosynthesis.</text>
</comment>
<dbReference type="SUPFAM" id="SSF55205">
    <property type="entry name" value="EPT/RTPC-like"/>
    <property type="match status" value="1"/>
</dbReference>
<comment type="function">
    <text evidence="12">Cell wall formation. Adds enolpyruvyl to UDP-N-acetylglucosamine.</text>
</comment>
<reference evidence="14 15" key="1">
    <citation type="journal article" date="2015" name="Nature">
        <title>rRNA introns, odd ribosomes, and small enigmatic genomes across a large radiation of phyla.</title>
        <authorList>
            <person name="Brown C.T."/>
            <person name="Hug L.A."/>
            <person name="Thomas B.C."/>
            <person name="Sharon I."/>
            <person name="Castelle C.J."/>
            <person name="Singh A."/>
            <person name="Wilkins M.J."/>
            <person name="Williams K.H."/>
            <person name="Banfield J.F."/>
        </authorList>
    </citation>
    <scope>NUCLEOTIDE SEQUENCE [LARGE SCALE GENOMIC DNA]</scope>
</reference>
<dbReference type="InterPro" id="IPR005750">
    <property type="entry name" value="UDP_GlcNAc_COvinyl_MurA"/>
</dbReference>
<evidence type="ECO:0000313" key="15">
    <source>
        <dbReference type="Proteomes" id="UP000034032"/>
    </source>
</evidence>
<evidence type="ECO:0000256" key="10">
    <source>
        <dbReference type="ARBA" id="ARBA00038367"/>
    </source>
</evidence>
<dbReference type="NCBIfam" id="TIGR01072">
    <property type="entry name" value="murA"/>
    <property type="match status" value="1"/>
</dbReference>
<dbReference type="GO" id="GO:0071555">
    <property type="term" value="P:cell wall organization"/>
    <property type="evidence" value="ECO:0007669"/>
    <property type="project" value="UniProtKB-KW"/>
</dbReference>
<dbReference type="UniPathway" id="UPA00219"/>
<dbReference type="InterPro" id="IPR013792">
    <property type="entry name" value="RNA3'P_cycl/enolpyr_Trfase_a/b"/>
</dbReference>
<name>A0A0G1NE18_9BACT</name>
<keyword evidence="4 12" id="KW-0132">Cell division</keyword>
<dbReference type="GO" id="GO:0009252">
    <property type="term" value="P:peptidoglycan biosynthetic process"/>
    <property type="evidence" value="ECO:0007669"/>
    <property type="project" value="UniProtKB-UniRule"/>
</dbReference>
<dbReference type="CDD" id="cd01555">
    <property type="entry name" value="UdpNAET"/>
    <property type="match status" value="1"/>
</dbReference>
<evidence type="ECO:0000256" key="1">
    <source>
        <dbReference type="ARBA" id="ARBA00004496"/>
    </source>
</evidence>
<evidence type="ECO:0000256" key="2">
    <source>
        <dbReference type="ARBA" id="ARBA00004752"/>
    </source>
</evidence>
<evidence type="ECO:0000256" key="7">
    <source>
        <dbReference type="ARBA" id="ARBA00022984"/>
    </source>
</evidence>
<keyword evidence="5 12" id="KW-0808">Transferase</keyword>
<dbReference type="PATRIC" id="fig|1619025.3.peg.283"/>
<comment type="caution">
    <text evidence="12">Lacks conserved residue(s) required for the propagation of feature annotation.</text>
</comment>
<comment type="caution">
    <text evidence="14">The sequence shown here is derived from an EMBL/GenBank/DDBJ whole genome shotgun (WGS) entry which is preliminary data.</text>
</comment>